<feature type="region of interest" description="Disordered" evidence="1">
    <location>
        <begin position="168"/>
        <end position="191"/>
    </location>
</feature>
<dbReference type="Proteomes" id="UP000887566">
    <property type="component" value="Unplaced"/>
</dbReference>
<proteinExistence type="predicted"/>
<evidence type="ECO:0000313" key="2">
    <source>
        <dbReference type="Proteomes" id="UP000887566"/>
    </source>
</evidence>
<sequence>MVGVGDGFTPFHAFQGALQVSRTIERQLQVQQVPAIICLLQLALPNDYDLAWHQLASFLGALACLTSLPNNGLSYEASWDDRAVDPHYVQIHYPDLNCLCKECQAADQGNTLWHLEKRLSTKPLPLYTQTNDQRHKREAHLNKPQATQQAYKRHLARQVPIIARRKLTPKDNQPPIKNAANQTLQAINGIN</sequence>
<feature type="compositionally biased region" description="Polar residues" evidence="1">
    <location>
        <begin position="179"/>
        <end position="191"/>
    </location>
</feature>
<reference evidence="3" key="1">
    <citation type="submission" date="2022-11" db="UniProtKB">
        <authorList>
            <consortium name="WormBaseParasite"/>
        </authorList>
    </citation>
    <scope>IDENTIFICATION</scope>
</reference>
<evidence type="ECO:0000313" key="3">
    <source>
        <dbReference type="WBParaSite" id="PSAMB.scaffold779size41452.g8614.t1"/>
    </source>
</evidence>
<dbReference type="AlphaFoldDB" id="A0A914XDW3"/>
<protein>
    <submittedName>
        <fullName evidence="3">Uncharacterized protein</fullName>
    </submittedName>
</protein>
<organism evidence="2 3">
    <name type="scientific">Plectus sambesii</name>
    <dbReference type="NCBI Taxonomy" id="2011161"/>
    <lineage>
        <taxon>Eukaryota</taxon>
        <taxon>Metazoa</taxon>
        <taxon>Ecdysozoa</taxon>
        <taxon>Nematoda</taxon>
        <taxon>Chromadorea</taxon>
        <taxon>Plectida</taxon>
        <taxon>Plectina</taxon>
        <taxon>Plectoidea</taxon>
        <taxon>Plectidae</taxon>
        <taxon>Plectus</taxon>
    </lineage>
</organism>
<evidence type="ECO:0000256" key="1">
    <source>
        <dbReference type="SAM" id="MobiDB-lite"/>
    </source>
</evidence>
<dbReference type="WBParaSite" id="PSAMB.scaffold779size41452.g8614.t1">
    <property type="protein sequence ID" value="PSAMB.scaffold779size41452.g8614.t1"/>
    <property type="gene ID" value="PSAMB.scaffold779size41452.g8614"/>
</dbReference>
<keyword evidence="2" id="KW-1185">Reference proteome</keyword>
<name>A0A914XDW3_9BILA</name>
<accession>A0A914XDW3</accession>